<dbReference type="GO" id="GO:0003964">
    <property type="term" value="F:RNA-directed DNA polymerase activity"/>
    <property type="evidence" value="ECO:0007669"/>
    <property type="project" value="UniProtKB-KW"/>
</dbReference>
<protein>
    <submittedName>
        <fullName evidence="2">Reverse transcriptase domain-containing protein</fullName>
    </submittedName>
</protein>
<sequence length="374" mass="43361">MHTRASNSELVEPLLEPERTLNRRRHRRNRRLPYDQSNNPPQHPKVVYPPILDINHFSHFLVTLENLYPIDDERMWAADHVVALTPGSAITIPKTANEFSIKGNALKLPWSQSVQRQYYPNLLSCIDVIDEILEENFDVVLDEGSKILHSIKGTLLDKEILAKFDEFMVMTADKNSDSEFDTEELPFEKNTITNDSFQRKKDKLVSILKRHKQAFAWKRTDIPGICPSFCKHKIQLLDDKKPVVQKQRRLNPNMQEVVRKEIVKLLDTVVTNKTDELVPTRTVLGWRVLIDYPKLNEATAKDYFPLPFMDQMLERPVENKYLCFLDGFLGIFKFLSILMIKRKQHSHVLSAHTLIGECLLVYATLPKVHVGNLS</sequence>
<keyword evidence="2" id="KW-0808">Transferase</keyword>
<reference evidence="2" key="1">
    <citation type="journal article" date="2019" name="Sci. Rep.">
        <title>Draft genome of Tanacetum cinerariifolium, the natural source of mosquito coil.</title>
        <authorList>
            <person name="Yamashiro T."/>
            <person name="Shiraishi A."/>
            <person name="Satake H."/>
            <person name="Nakayama K."/>
        </authorList>
    </citation>
    <scope>NUCLEOTIDE SEQUENCE</scope>
</reference>
<dbReference type="Gene3D" id="3.10.10.10">
    <property type="entry name" value="HIV Type 1 Reverse Transcriptase, subunit A, domain 1"/>
    <property type="match status" value="1"/>
</dbReference>
<name>A0A6L2M0D0_TANCI</name>
<keyword evidence="2" id="KW-0548">Nucleotidyltransferase</keyword>
<evidence type="ECO:0000313" key="2">
    <source>
        <dbReference type="EMBL" id="GEU67408.1"/>
    </source>
</evidence>
<dbReference type="InterPro" id="IPR043502">
    <property type="entry name" value="DNA/RNA_pol_sf"/>
</dbReference>
<dbReference type="PANTHER" id="PTHR24559">
    <property type="entry name" value="TRANSPOSON TY3-I GAG-POL POLYPROTEIN"/>
    <property type="match status" value="1"/>
</dbReference>
<organism evidence="2">
    <name type="scientific">Tanacetum cinerariifolium</name>
    <name type="common">Dalmatian daisy</name>
    <name type="synonym">Chrysanthemum cinerariifolium</name>
    <dbReference type="NCBI Taxonomy" id="118510"/>
    <lineage>
        <taxon>Eukaryota</taxon>
        <taxon>Viridiplantae</taxon>
        <taxon>Streptophyta</taxon>
        <taxon>Embryophyta</taxon>
        <taxon>Tracheophyta</taxon>
        <taxon>Spermatophyta</taxon>
        <taxon>Magnoliopsida</taxon>
        <taxon>eudicotyledons</taxon>
        <taxon>Gunneridae</taxon>
        <taxon>Pentapetalae</taxon>
        <taxon>asterids</taxon>
        <taxon>campanulids</taxon>
        <taxon>Asterales</taxon>
        <taxon>Asteraceae</taxon>
        <taxon>Asteroideae</taxon>
        <taxon>Anthemideae</taxon>
        <taxon>Anthemidinae</taxon>
        <taxon>Tanacetum</taxon>
    </lineage>
</organism>
<gene>
    <name evidence="2" type="ORF">Tci_039386</name>
</gene>
<dbReference type="PANTHER" id="PTHR24559:SF444">
    <property type="entry name" value="REVERSE TRANSCRIPTASE DOMAIN-CONTAINING PROTEIN"/>
    <property type="match status" value="1"/>
</dbReference>
<feature type="compositionally biased region" description="Basic residues" evidence="1">
    <location>
        <begin position="22"/>
        <end position="31"/>
    </location>
</feature>
<keyword evidence="2" id="KW-0695">RNA-directed DNA polymerase</keyword>
<evidence type="ECO:0000256" key="1">
    <source>
        <dbReference type="SAM" id="MobiDB-lite"/>
    </source>
</evidence>
<proteinExistence type="predicted"/>
<accession>A0A6L2M0D0</accession>
<feature type="region of interest" description="Disordered" evidence="1">
    <location>
        <begin position="1"/>
        <end position="45"/>
    </location>
</feature>
<dbReference type="AlphaFoldDB" id="A0A6L2M0D0"/>
<comment type="caution">
    <text evidence="2">The sequence shown here is derived from an EMBL/GenBank/DDBJ whole genome shotgun (WGS) entry which is preliminary data.</text>
</comment>
<dbReference type="SUPFAM" id="SSF56672">
    <property type="entry name" value="DNA/RNA polymerases"/>
    <property type="match status" value="1"/>
</dbReference>
<dbReference type="InterPro" id="IPR053134">
    <property type="entry name" value="RNA-dir_DNA_polymerase"/>
</dbReference>
<dbReference type="EMBL" id="BKCJ010005559">
    <property type="protein sequence ID" value="GEU67408.1"/>
    <property type="molecule type" value="Genomic_DNA"/>
</dbReference>